<dbReference type="InterPro" id="IPR050966">
    <property type="entry name" value="Glutamyl_endopeptidase"/>
</dbReference>
<evidence type="ECO:0000256" key="3">
    <source>
        <dbReference type="ARBA" id="ARBA00022729"/>
    </source>
</evidence>
<dbReference type="SUPFAM" id="SSF50494">
    <property type="entry name" value="Trypsin-like serine proteases"/>
    <property type="match status" value="1"/>
</dbReference>
<dbReference type="InterPro" id="IPR043504">
    <property type="entry name" value="Peptidase_S1_PA_chymotrypsin"/>
</dbReference>
<evidence type="ECO:0000256" key="6">
    <source>
        <dbReference type="SAM" id="Phobius"/>
    </source>
</evidence>
<keyword evidence="6" id="KW-1133">Transmembrane helix</keyword>
<evidence type="ECO:0000313" key="8">
    <source>
        <dbReference type="EMBL" id="KKM18272.1"/>
    </source>
</evidence>
<evidence type="ECO:0000256" key="2">
    <source>
        <dbReference type="ARBA" id="ARBA00022670"/>
    </source>
</evidence>
<organism evidence="8">
    <name type="scientific">marine sediment metagenome</name>
    <dbReference type="NCBI Taxonomy" id="412755"/>
    <lineage>
        <taxon>unclassified sequences</taxon>
        <taxon>metagenomes</taxon>
        <taxon>ecological metagenomes</taxon>
    </lineage>
</organism>
<dbReference type="GO" id="GO:0006508">
    <property type="term" value="P:proteolysis"/>
    <property type="evidence" value="ECO:0007669"/>
    <property type="project" value="UniProtKB-KW"/>
</dbReference>
<keyword evidence="3" id="KW-0732">Signal</keyword>
<evidence type="ECO:0000256" key="1">
    <source>
        <dbReference type="ARBA" id="ARBA00008764"/>
    </source>
</evidence>
<evidence type="ECO:0000256" key="5">
    <source>
        <dbReference type="ARBA" id="ARBA00022825"/>
    </source>
</evidence>
<keyword evidence="2" id="KW-0645">Protease</keyword>
<accession>A0A0F9HT06</accession>
<dbReference type="Gene3D" id="2.40.10.10">
    <property type="entry name" value="Trypsin-like serine proteases"/>
    <property type="match status" value="2"/>
</dbReference>
<dbReference type="PANTHER" id="PTHR15462">
    <property type="entry name" value="SERINE PROTEASE"/>
    <property type="match status" value="1"/>
</dbReference>
<evidence type="ECO:0000256" key="4">
    <source>
        <dbReference type="ARBA" id="ARBA00022801"/>
    </source>
</evidence>
<dbReference type="Pfam" id="PF07705">
    <property type="entry name" value="CARDB"/>
    <property type="match status" value="1"/>
</dbReference>
<keyword evidence="4" id="KW-0378">Hydrolase</keyword>
<dbReference type="InterPro" id="IPR009003">
    <property type="entry name" value="Peptidase_S1_PA"/>
</dbReference>
<dbReference type="PANTHER" id="PTHR15462:SF8">
    <property type="entry name" value="SERINE PROTEASE"/>
    <property type="match status" value="1"/>
</dbReference>
<feature type="transmembrane region" description="Helical" evidence="6">
    <location>
        <begin position="21"/>
        <end position="40"/>
    </location>
</feature>
<keyword evidence="6" id="KW-0812">Transmembrane</keyword>
<dbReference type="PRINTS" id="PR00839">
    <property type="entry name" value="V8PROTEASE"/>
</dbReference>
<evidence type="ECO:0000259" key="7">
    <source>
        <dbReference type="PROSITE" id="PS50240"/>
    </source>
</evidence>
<feature type="transmembrane region" description="Helical" evidence="6">
    <location>
        <begin position="641"/>
        <end position="666"/>
    </location>
</feature>
<reference evidence="8" key="1">
    <citation type="journal article" date="2015" name="Nature">
        <title>Complex archaea that bridge the gap between prokaryotes and eukaryotes.</title>
        <authorList>
            <person name="Spang A."/>
            <person name="Saw J.H."/>
            <person name="Jorgensen S.L."/>
            <person name="Zaremba-Niedzwiedzka K."/>
            <person name="Martijn J."/>
            <person name="Lind A.E."/>
            <person name="van Eijk R."/>
            <person name="Schleper C."/>
            <person name="Guy L."/>
            <person name="Ettema T.J."/>
        </authorList>
    </citation>
    <scope>NUCLEOTIDE SEQUENCE</scope>
</reference>
<dbReference type="Pfam" id="PF00089">
    <property type="entry name" value="Trypsin"/>
    <property type="match status" value="1"/>
</dbReference>
<dbReference type="EMBL" id="LAZR01014257">
    <property type="protein sequence ID" value="KKM18272.1"/>
    <property type="molecule type" value="Genomic_DNA"/>
</dbReference>
<name>A0A0F9HT06_9ZZZZ</name>
<gene>
    <name evidence="8" type="ORF">LCGC14_1667370</name>
</gene>
<sequence length="671" mass="76361">MNIKDTLIQVSEKKKRCLIKVFIVLLVLITLFMTPFYSNYHFDKENSFNSLETVESHLFTKNVINGDDRIRITPTTSFPWSTIVKLYITWGSYNTFGTGVMIDKNHVLTAGHSVYSHSRRGWADNVRVVPGADNGNEPYGHAWAINMRSYSRWITNADEEHDMALITLDRDIGLQTGWMDLFTSVSSSSIYSGILNTAGYPYDLDNGNNMYRTSESGGYSSEYNHFFYLDVEGGQSGSPIWLYDGTNRYVISIVTASWVGLDINYGTRINRNKFDCINNWITADETSTNKPDLRSESNSFAGFNPTLGGSGFTKLDIWCKIINIGTTNSNTFTISYYASPDTTFSNEDYLIGTDQVANLSPTASIDSQWSGIIPKSIPSGEYYIGWILDVSNTIDEFNENNNWNFIWDYKLVIDATPPVNPTFINQTNGVTQNNVWQSNIQNPAFNWANFSNSQTDVDGYYYYWGTDPNGRSSFYTKIAQYNPPAVNSGIYYMRVCARDILGNNASWTTLYVFKYDGTAPINPSTCDQLFYLTESDVWQNIVDKPFFMWEESSDSHSGLDGYYYYWGTEHDGISNSFSKINKFNPPAVNNGTYYLRISAKDNVGNTAPWTTLYIFKFNGNIGDNEEVYEEDFERSFDFSNFLISVLYFGLAVVIAVFSVLLIYQFINRLRN</sequence>
<dbReference type="Gene3D" id="2.60.40.10">
    <property type="entry name" value="Immunoglobulins"/>
    <property type="match status" value="1"/>
</dbReference>
<dbReference type="InterPro" id="IPR011635">
    <property type="entry name" value="CARDB"/>
</dbReference>
<keyword evidence="6" id="KW-0472">Membrane</keyword>
<dbReference type="GO" id="GO:0004252">
    <property type="term" value="F:serine-type endopeptidase activity"/>
    <property type="evidence" value="ECO:0007669"/>
    <property type="project" value="InterPro"/>
</dbReference>
<dbReference type="InterPro" id="IPR008256">
    <property type="entry name" value="Peptidase_S1B"/>
</dbReference>
<proteinExistence type="inferred from homology"/>
<comment type="caution">
    <text evidence="8">The sequence shown here is derived from an EMBL/GenBank/DDBJ whole genome shotgun (WGS) entry which is preliminary data.</text>
</comment>
<feature type="domain" description="Peptidase S1" evidence="7">
    <location>
        <begin position="63"/>
        <end position="286"/>
    </location>
</feature>
<dbReference type="PROSITE" id="PS50240">
    <property type="entry name" value="TRYPSIN_DOM"/>
    <property type="match status" value="1"/>
</dbReference>
<dbReference type="InterPro" id="IPR001254">
    <property type="entry name" value="Trypsin_dom"/>
</dbReference>
<protein>
    <recommendedName>
        <fullName evidence="7">Peptidase S1 domain-containing protein</fullName>
    </recommendedName>
</protein>
<comment type="similarity">
    <text evidence="1">Belongs to the peptidase S1B family.</text>
</comment>
<dbReference type="InterPro" id="IPR013783">
    <property type="entry name" value="Ig-like_fold"/>
</dbReference>
<keyword evidence="5" id="KW-0720">Serine protease</keyword>
<dbReference type="AlphaFoldDB" id="A0A0F9HT06"/>